<sequence length="74" mass="8062">MGDLHDNTDRTAAARAGQAAGKGTGRDRRGAGEARQDGRRDAARRKGQTGRQIPDKAKRDEAAKKIRAMFEPKM</sequence>
<accession>A0A9W6PS87</accession>
<feature type="compositionally biased region" description="Basic and acidic residues" evidence="1">
    <location>
        <begin position="53"/>
        <end position="63"/>
    </location>
</feature>
<reference evidence="2" key="1">
    <citation type="submission" date="2023-02" db="EMBL/GenBank/DDBJ databases">
        <title>Actinomadura rubrobrunea NBRC 14622.</title>
        <authorList>
            <person name="Ichikawa N."/>
            <person name="Sato H."/>
            <person name="Tonouchi N."/>
        </authorList>
    </citation>
    <scope>NUCLEOTIDE SEQUENCE</scope>
    <source>
        <strain evidence="2">NBRC 14622</strain>
    </source>
</reference>
<name>A0A9W6PS87_9ACTN</name>
<keyword evidence="3" id="KW-1185">Reference proteome</keyword>
<evidence type="ECO:0000313" key="2">
    <source>
        <dbReference type="EMBL" id="GLW63550.1"/>
    </source>
</evidence>
<organism evidence="2 3">
    <name type="scientific">Actinomadura rubrobrunea</name>
    <dbReference type="NCBI Taxonomy" id="115335"/>
    <lineage>
        <taxon>Bacteria</taxon>
        <taxon>Bacillati</taxon>
        <taxon>Actinomycetota</taxon>
        <taxon>Actinomycetes</taxon>
        <taxon>Streptosporangiales</taxon>
        <taxon>Thermomonosporaceae</taxon>
        <taxon>Actinomadura</taxon>
    </lineage>
</organism>
<evidence type="ECO:0000313" key="3">
    <source>
        <dbReference type="Proteomes" id="UP001165124"/>
    </source>
</evidence>
<gene>
    <name evidence="2" type="ORF">Arub01_17940</name>
</gene>
<feature type="region of interest" description="Disordered" evidence="1">
    <location>
        <begin position="1"/>
        <end position="63"/>
    </location>
</feature>
<feature type="compositionally biased region" description="Low complexity" evidence="1">
    <location>
        <begin position="10"/>
        <end position="21"/>
    </location>
</feature>
<proteinExistence type="predicted"/>
<dbReference type="Proteomes" id="UP001165124">
    <property type="component" value="Unassembled WGS sequence"/>
</dbReference>
<dbReference type="RefSeq" id="WP_067912756.1">
    <property type="nucleotide sequence ID" value="NZ_BSRZ01000003.1"/>
</dbReference>
<protein>
    <submittedName>
        <fullName evidence="2">Uncharacterized protein</fullName>
    </submittedName>
</protein>
<comment type="caution">
    <text evidence="2">The sequence shown here is derived from an EMBL/GenBank/DDBJ whole genome shotgun (WGS) entry which is preliminary data.</text>
</comment>
<feature type="compositionally biased region" description="Basic and acidic residues" evidence="1">
    <location>
        <begin position="24"/>
        <end position="41"/>
    </location>
</feature>
<dbReference type="EMBL" id="BSRZ01000003">
    <property type="protein sequence ID" value="GLW63550.1"/>
    <property type="molecule type" value="Genomic_DNA"/>
</dbReference>
<dbReference type="AlphaFoldDB" id="A0A9W6PS87"/>
<evidence type="ECO:0000256" key="1">
    <source>
        <dbReference type="SAM" id="MobiDB-lite"/>
    </source>
</evidence>